<organism evidence="2 3">
    <name type="scientific">Virgibacillus chiguensis</name>
    <dbReference type="NCBI Taxonomy" id="411959"/>
    <lineage>
        <taxon>Bacteria</taxon>
        <taxon>Bacillati</taxon>
        <taxon>Bacillota</taxon>
        <taxon>Bacilli</taxon>
        <taxon>Bacillales</taxon>
        <taxon>Bacillaceae</taxon>
        <taxon>Virgibacillus</taxon>
    </lineage>
</organism>
<dbReference type="AlphaFoldDB" id="A0A1M5XFM2"/>
<proteinExistence type="predicted"/>
<reference evidence="3" key="1">
    <citation type="submission" date="2016-11" db="EMBL/GenBank/DDBJ databases">
        <authorList>
            <person name="Varghese N."/>
            <person name="Submissions S."/>
        </authorList>
    </citation>
    <scope>NUCLEOTIDE SEQUENCE [LARGE SCALE GENOMIC DNA]</scope>
    <source>
        <strain evidence="3">CGMCC 1.6496</strain>
    </source>
</reference>
<dbReference type="EMBL" id="FQXD01000026">
    <property type="protein sequence ID" value="SHH98620.1"/>
    <property type="molecule type" value="Genomic_DNA"/>
</dbReference>
<feature type="compositionally biased region" description="Polar residues" evidence="1">
    <location>
        <begin position="68"/>
        <end position="83"/>
    </location>
</feature>
<keyword evidence="3" id="KW-1185">Reference proteome</keyword>
<evidence type="ECO:0000313" key="2">
    <source>
        <dbReference type="EMBL" id="SHH98620.1"/>
    </source>
</evidence>
<name>A0A1M5XFM2_9BACI</name>
<protein>
    <submittedName>
        <fullName evidence="2">Uncharacterized protein</fullName>
    </submittedName>
</protein>
<sequence>MYNQQKALKKYDIGTYSEIRGLSGLEAHHVGQKVVMKKFINSYDWKRVPAILVPKVDHTIRGPKGIVSRNSKSIDNGRQSSPFNGELTI</sequence>
<evidence type="ECO:0000313" key="3">
    <source>
        <dbReference type="Proteomes" id="UP000184079"/>
    </source>
</evidence>
<evidence type="ECO:0000256" key="1">
    <source>
        <dbReference type="SAM" id="MobiDB-lite"/>
    </source>
</evidence>
<feature type="region of interest" description="Disordered" evidence="1">
    <location>
        <begin position="67"/>
        <end position="89"/>
    </location>
</feature>
<gene>
    <name evidence="2" type="ORF">SAMN05421807_12611</name>
</gene>
<dbReference type="RefSeq" id="WP_244527772.1">
    <property type="nucleotide sequence ID" value="NZ_FQXD01000026.1"/>
</dbReference>
<dbReference type="Proteomes" id="UP000184079">
    <property type="component" value="Unassembled WGS sequence"/>
</dbReference>
<accession>A0A1M5XFM2</accession>